<protein>
    <submittedName>
        <fullName evidence="1">Uncharacterized protein</fullName>
    </submittedName>
</protein>
<sequence>MVRLLSLLPLALATIPPLPNLIVPEVSHTFYGYPDNDPPGPAISYDCGRGLTAAGTGTYADPLTFASAPDEFDYCEIIYDPYLRKYLRHEDYCVQCVADWETKKYHIDVWTGSNWLSGDDDQIDCEKSLTPQAESQSVMRYPSSNLTVDVTPLYTVSVDDSCEVIALCNVDHVYPDYDLDN</sequence>
<dbReference type="RefSeq" id="XP_025473540.1">
    <property type="nucleotide sequence ID" value="XM_025615339.1"/>
</dbReference>
<organism evidence="1 2">
    <name type="scientific">Aspergillus sclerotioniger CBS 115572</name>
    <dbReference type="NCBI Taxonomy" id="1450535"/>
    <lineage>
        <taxon>Eukaryota</taxon>
        <taxon>Fungi</taxon>
        <taxon>Dikarya</taxon>
        <taxon>Ascomycota</taxon>
        <taxon>Pezizomycotina</taxon>
        <taxon>Eurotiomycetes</taxon>
        <taxon>Eurotiomycetidae</taxon>
        <taxon>Eurotiales</taxon>
        <taxon>Aspergillaceae</taxon>
        <taxon>Aspergillus</taxon>
        <taxon>Aspergillus subgen. Circumdati</taxon>
    </lineage>
</organism>
<evidence type="ECO:0000313" key="1">
    <source>
        <dbReference type="EMBL" id="PWY96779.1"/>
    </source>
</evidence>
<dbReference type="AlphaFoldDB" id="A0A317XE13"/>
<reference evidence="1 2" key="1">
    <citation type="submission" date="2016-12" db="EMBL/GenBank/DDBJ databases">
        <title>The genomes of Aspergillus section Nigri reveals drivers in fungal speciation.</title>
        <authorList>
            <consortium name="DOE Joint Genome Institute"/>
            <person name="Vesth T.C."/>
            <person name="Nybo J."/>
            <person name="Theobald S."/>
            <person name="Brandl J."/>
            <person name="Frisvad J.C."/>
            <person name="Nielsen K.F."/>
            <person name="Lyhne E.K."/>
            <person name="Kogle M.E."/>
            <person name="Kuo A."/>
            <person name="Riley R."/>
            <person name="Clum A."/>
            <person name="Nolan M."/>
            <person name="Lipzen A."/>
            <person name="Salamov A."/>
            <person name="Henrissat B."/>
            <person name="Wiebenga A."/>
            <person name="De Vries R.P."/>
            <person name="Grigoriev I.V."/>
            <person name="Mortensen U.H."/>
            <person name="Andersen M.R."/>
            <person name="Baker S.E."/>
        </authorList>
    </citation>
    <scope>NUCLEOTIDE SEQUENCE [LARGE SCALE GENOMIC DNA]</scope>
    <source>
        <strain evidence="1 2">CBS 115572</strain>
    </source>
</reference>
<proteinExistence type="predicted"/>
<evidence type="ECO:0000313" key="2">
    <source>
        <dbReference type="Proteomes" id="UP000246702"/>
    </source>
</evidence>
<name>A0A317XE13_9EURO</name>
<dbReference type="OrthoDB" id="5332384at2759"/>
<comment type="caution">
    <text evidence="1">The sequence shown here is derived from an EMBL/GenBank/DDBJ whole genome shotgun (WGS) entry which is preliminary data.</text>
</comment>
<gene>
    <name evidence="1" type="ORF">BO94DRAFT_580610</name>
</gene>
<dbReference type="Proteomes" id="UP000246702">
    <property type="component" value="Unassembled WGS sequence"/>
</dbReference>
<dbReference type="GeneID" id="37117482"/>
<keyword evidence="2" id="KW-1185">Reference proteome</keyword>
<accession>A0A317XE13</accession>
<dbReference type="EMBL" id="MSFK01000001">
    <property type="protein sequence ID" value="PWY96779.1"/>
    <property type="molecule type" value="Genomic_DNA"/>
</dbReference>